<comment type="similarity">
    <text evidence="5">Belongs to the ATG27 family.</text>
</comment>
<dbReference type="EMBL" id="JAAAHW010003154">
    <property type="protein sequence ID" value="KAF9987852.1"/>
    <property type="molecule type" value="Genomic_DNA"/>
</dbReference>
<evidence type="ECO:0000256" key="17">
    <source>
        <dbReference type="ARBA" id="ARBA00023329"/>
    </source>
</evidence>
<evidence type="ECO:0000256" key="2">
    <source>
        <dbReference type="ARBA" id="ARBA00004358"/>
    </source>
</evidence>
<dbReference type="Gene3D" id="2.70.130.10">
    <property type="entry name" value="Mannose-6-phosphate receptor binding domain"/>
    <property type="match status" value="1"/>
</dbReference>
<evidence type="ECO:0000313" key="21">
    <source>
        <dbReference type="EMBL" id="KAF9987852.1"/>
    </source>
</evidence>
<dbReference type="InterPro" id="IPR018939">
    <property type="entry name" value="Autophagy-rel_prot_27"/>
</dbReference>
<evidence type="ECO:0000256" key="13">
    <source>
        <dbReference type="ARBA" id="ARBA00023034"/>
    </source>
</evidence>
<dbReference type="InterPro" id="IPR044865">
    <property type="entry name" value="MRH_dom"/>
</dbReference>
<dbReference type="PANTHER" id="PTHR15071:SF0">
    <property type="entry name" value="MANNOSE 6-PHOSPHATE RECEPTOR-LIKE PROTEIN 1"/>
    <property type="match status" value="1"/>
</dbReference>
<dbReference type="AlphaFoldDB" id="A0A9P6MBQ1"/>
<dbReference type="GO" id="GO:0006914">
    <property type="term" value="P:autophagy"/>
    <property type="evidence" value="ECO:0007669"/>
    <property type="project" value="UniProtKB-KW"/>
</dbReference>
<keyword evidence="7" id="KW-0813">Transport</keyword>
<reference evidence="21" key="1">
    <citation type="journal article" date="2020" name="Fungal Divers.">
        <title>Resolving the Mortierellaceae phylogeny through synthesis of multi-gene phylogenetics and phylogenomics.</title>
        <authorList>
            <person name="Vandepol N."/>
            <person name="Liber J."/>
            <person name="Desiro A."/>
            <person name="Na H."/>
            <person name="Kennedy M."/>
            <person name="Barry K."/>
            <person name="Grigoriev I.V."/>
            <person name="Miller A.N."/>
            <person name="O'Donnell K."/>
            <person name="Stajich J.E."/>
            <person name="Bonito G."/>
        </authorList>
    </citation>
    <scope>NUCLEOTIDE SEQUENCE</scope>
    <source>
        <strain evidence="21">MES-2147</strain>
    </source>
</reference>
<evidence type="ECO:0000256" key="4">
    <source>
        <dbReference type="ARBA" id="ARBA00004614"/>
    </source>
</evidence>
<dbReference type="InterPro" id="IPR009011">
    <property type="entry name" value="Man6P_isomerase_rcpt-bd_dom_sf"/>
</dbReference>
<keyword evidence="9 19" id="KW-0732">Signal</keyword>
<evidence type="ECO:0000256" key="19">
    <source>
        <dbReference type="SAM" id="SignalP"/>
    </source>
</evidence>
<keyword evidence="17" id="KW-0968">Cytoplasmic vesicle</keyword>
<dbReference type="Proteomes" id="UP000749646">
    <property type="component" value="Unassembled WGS sequence"/>
</dbReference>
<dbReference type="PROSITE" id="PS51914">
    <property type="entry name" value="MRH"/>
    <property type="match status" value="1"/>
</dbReference>
<keyword evidence="16" id="KW-1015">Disulfide bond</keyword>
<evidence type="ECO:0000256" key="11">
    <source>
        <dbReference type="ARBA" id="ARBA00022989"/>
    </source>
</evidence>
<dbReference type="GO" id="GO:0031966">
    <property type="term" value="C:mitochondrial membrane"/>
    <property type="evidence" value="ECO:0007669"/>
    <property type="project" value="UniProtKB-SubCell"/>
</dbReference>
<evidence type="ECO:0000256" key="1">
    <source>
        <dbReference type="ARBA" id="ARBA00004304"/>
    </source>
</evidence>
<keyword evidence="8 18" id="KW-0812">Transmembrane</keyword>
<evidence type="ECO:0000256" key="6">
    <source>
        <dbReference type="ARBA" id="ARBA00013776"/>
    </source>
</evidence>
<keyword evidence="13" id="KW-0333">Golgi apparatus</keyword>
<keyword evidence="11 18" id="KW-1133">Transmembrane helix</keyword>
<dbReference type="PANTHER" id="PTHR15071">
    <property type="entry name" value="MANNOSE-6-PHOSPHATE RECEPTOR FAMILY MEMBER"/>
    <property type="match status" value="1"/>
</dbReference>
<feature type="signal peptide" evidence="19">
    <location>
        <begin position="1"/>
        <end position="24"/>
    </location>
</feature>
<comment type="subcellular location">
    <subcellularLocation>
        <location evidence="2">Cytoplasmic vesicle membrane</location>
        <topology evidence="2">Single-pass type I membrane protein</topology>
    </subcellularLocation>
    <subcellularLocation>
        <location evidence="4">Golgi apparatus membrane</location>
        <topology evidence="4">Single-pass type I membrane protein</topology>
    </subcellularLocation>
    <subcellularLocation>
        <location evidence="1">Mitochondrion membrane</location>
        <topology evidence="1">Single-pass membrane protein</topology>
    </subcellularLocation>
    <subcellularLocation>
        <location evidence="3">Preautophagosomal structure membrane</location>
        <topology evidence="3">Single-pass type I membrane protein</topology>
    </subcellularLocation>
</comment>
<dbReference type="GO" id="GO:0034045">
    <property type="term" value="C:phagophore assembly site membrane"/>
    <property type="evidence" value="ECO:0007669"/>
    <property type="project" value="UniProtKB-SubCell"/>
</dbReference>
<comment type="caution">
    <text evidence="21">The sequence shown here is derived from an EMBL/GenBank/DDBJ whole genome shotgun (WGS) entry which is preliminary data.</text>
</comment>
<feature type="transmembrane region" description="Helical" evidence="18">
    <location>
        <begin position="222"/>
        <end position="241"/>
    </location>
</feature>
<keyword evidence="15 18" id="KW-0472">Membrane</keyword>
<name>A0A9P6MBQ1_9FUNG</name>
<evidence type="ECO:0000256" key="16">
    <source>
        <dbReference type="ARBA" id="ARBA00023157"/>
    </source>
</evidence>
<keyword evidence="10" id="KW-0653">Protein transport</keyword>
<dbReference type="GO" id="GO:0015031">
    <property type="term" value="P:protein transport"/>
    <property type="evidence" value="ECO:0007669"/>
    <property type="project" value="UniProtKB-KW"/>
</dbReference>
<dbReference type="GO" id="GO:0010008">
    <property type="term" value="C:endosome membrane"/>
    <property type="evidence" value="ECO:0007669"/>
    <property type="project" value="UniProtKB-SubCell"/>
</dbReference>
<evidence type="ECO:0000256" key="18">
    <source>
        <dbReference type="SAM" id="Phobius"/>
    </source>
</evidence>
<evidence type="ECO:0000259" key="20">
    <source>
        <dbReference type="PROSITE" id="PS51914"/>
    </source>
</evidence>
<dbReference type="OrthoDB" id="29460at2759"/>
<evidence type="ECO:0000256" key="10">
    <source>
        <dbReference type="ARBA" id="ARBA00022927"/>
    </source>
</evidence>
<protein>
    <recommendedName>
        <fullName evidence="6">Autophagy-related protein 27</fullName>
    </recommendedName>
</protein>
<proteinExistence type="inferred from homology"/>
<sequence length="269" mass="29407">MTRINPRLTLAILALLTVSSVANAQTDASPPYNCENISVDGNSYNISVLKSMTFKVDGVPKEDHPSKIRVDYQLNPCQAIVIPDGETKIYCKADTWVCQDTKLVQEEGGDPKTLFLRTIAGSAPATDSTPAREVAPSVARAEKIANVEDLPWNLTLKGGNIDGQDQSAIITFICDKTITDEKAGPSLTKYDKGVVYFSWKTTHACPIQVELPKADGMSGFGLFLRIVAIIAAFYLIAGMAYNHYFYGAKGLDLIPHIGNDHDRIELRQL</sequence>
<evidence type="ECO:0000256" key="5">
    <source>
        <dbReference type="ARBA" id="ARBA00005363"/>
    </source>
</evidence>
<keyword evidence="14" id="KW-0496">Mitochondrion</keyword>
<organism evidence="21 22">
    <name type="scientific">Modicella reniformis</name>
    <dbReference type="NCBI Taxonomy" id="1440133"/>
    <lineage>
        <taxon>Eukaryota</taxon>
        <taxon>Fungi</taxon>
        <taxon>Fungi incertae sedis</taxon>
        <taxon>Mucoromycota</taxon>
        <taxon>Mortierellomycotina</taxon>
        <taxon>Mortierellomycetes</taxon>
        <taxon>Mortierellales</taxon>
        <taxon>Mortierellaceae</taxon>
        <taxon>Modicella</taxon>
    </lineage>
</organism>
<evidence type="ECO:0000256" key="12">
    <source>
        <dbReference type="ARBA" id="ARBA00023006"/>
    </source>
</evidence>
<gene>
    <name evidence="21" type="ORF">BGZ65_001574</name>
</gene>
<feature type="domain" description="MRH" evidence="20">
    <location>
        <begin position="32"/>
        <end position="207"/>
    </location>
</feature>
<evidence type="ECO:0000256" key="8">
    <source>
        <dbReference type="ARBA" id="ARBA00022692"/>
    </source>
</evidence>
<evidence type="ECO:0000256" key="9">
    <source>
        <dbReference type="ARBA" id="ARBA00022729"/>
    </source>
</evidence>
<dbReference type="SUPFAM" id="SSF50911">
    <property type="entry name" value="Mannose 6-phosphate receptor domain"/>
    <property type="match status" value="1"/>
</dbReference>
<keyword evidence="22" id="KW-1185">Reference proteome</keyword>
<keyword evidence="12" id="KW-0072">Autophagy</keyword>
<evidence type="ECO:0000313" key="22">
    <source>
        <dbReference type="Proteomes" id="UP000749646"/>
    </source>
</evidence>
<dbReference type="Pfam" id="PF09451">
    <property type="entry name" value="ATG27"/>
    <property type="match status" value="1"/>
</dbReference>
<evidence type="ECO:0000256" key="7">
    <source>
        <dbReference type="ARBA" id="ARBA00022448"/>
    </source>
</evidence>
<evidence type="ECO:0000256" key="3">
    <source>
        <dbReference type="ARBA" id="ARBA00004472"/>
    </source>
</evidence>
<feature type="chain" id="PRO_5040242070" description="Autophagy-related protein 27" evidence="19">
    <location>
        <begin position="25"/>
        <end position="269"/>
    </location>
</feature>
<evidence type="ECO:0000256" key="14">
    <source>
        <dbReference type="ARBA" id="ARBA00023128"/>
    </source>
</evidence>
<accession>A0A9P6MBQ1</accession>
<evidence type="ECO:0000256" key="15">
    <source>
        <dbReference type="ARBA" id="ARBA00023136"/>
    </source>
</evidence>
<dbReference type="GO" id="GO:0000139">
    <property type="term" value="C:Golgi membrane"/>
    <property type="evidence" value="ECO:0007669"/>
    <property type="project" value="UniProtKB-SubCell"/>
</dbReference>